<comment type="subcellular location">
    <subcellularLocation>
        <location evidence="7">Cell membrane</location>
        <topology evidence="7">Single-pass membrane protein</topology>
    </subcellularLocation>
</comment>
<dbReference type="Pfam" id="PF02618">
    <property type="entry name" value="YceG"/>
    <property type="match status" value="1"/>
</dbReference>
<comment type="similarity">
    <text evidence="7">Belongs to the transglycosylase MltG family.</text>
</comment>
<feature type="compositionally biased region" description="Basic and acidic residues" evidence="8">
    <location>
        <begin position="115"/>
        <end position="130"/>
    </location>
</feature>
<name>A0ABY4C175_9MICO</name>
<reference evidence="9 10" key="1">
    <citation type="submission" date="2022-03" db="EMBL/GenBank/DDBJ databases">
        <title>Mucilaginibacter sp. isolated from the gut of Protaetia brevitarsis seulensis larvae.</title>
        <authorList>
            <person name="Won M."/>
            <person name="Kim S.-J."/>
            <person name="Kwon S.-W."/>
        </authorList>
    </citation>
    <scope>NUCLEOTIDE SEQUENCE [LARGE SCALE GENOMIC DNA]</scope>
    <source>
        <strain evidence="9 10">CFWR-12</strain>
    </source>
</reference>
<keyword evidence="3 7" id="KW-1133">Transmembrane helix</keyword>
<organism evidence="9 10">
    <name type="scientific">Agromyces larvae</name>
    <dbReference type="NCBI Taxonomy" id="2929802"/>
    <lineage>
        <taxon>Bacteria</taxon>
        <taxon>Bacillati</taxon>
        <taxon>Actinomycetota</taxon>
        <taxon>Actinomycetes</taxon>
        <taxon>Micrococcales</taxon>
        <taxon>Microbacteriaceae</taxon>
        <taxon>Agromyces</taxon>
    </lineage>
</organism>
<gene>
    <name evidence="7 9" type="primary">mltG</name>
    <name evidence="9" type="ORF">MTO99_05470</name>
</gene>
<feature type="compositionally biased region" description="Low complexity" evidence="8">
    <location>
        <begin position="9"/>
        <end position="38"/>
    </location>
</feature>
<evidence type="ECO:0000256" key="6">
    <source>
        <dbReference type="ARBA" id="ARBA00023316"/>
    </source>
</evidence>
<keyword evidence="10" id="KW-1185">Reference proteome</keyword>
<evidence type="ECO:0000256" key="3">
    <source>
        <dbReference type="ARBA" id="ARBA00022989"/>
    </source>
</evidence>
<evidence type="ECO:0000256" key="1">
    <source>
        <dbReference type="ARBA" id="ARBA00022475"/>
    </source>
</evidence>
<evidence type="ECO:0000256" key="8">
    <source>
        <dbReference type="SAM" id="MobiDB-lite"/>
    </source>
</evidence>
<dbReference type="InterPro" id="IPR003770">
    <property type="entry name" value="MLTG-like"/>
</dbReference>
<dbReference type="EMBL" id="CP094528">
    <property type="protein sequence ID" value="UOE45222.1"/>
    <property type="molecule type" value="Genomic_DNA"/>
</dbReference>
<proteinExistence type="inferred from homology"/>
<dbReference type="NCBIfam" id="TIGR00247">
    <property type="entry name" value="endolytic transglycosylase MltG"/>
    <property type="match status" value="1"/>
</dbReference>
<keyword evidence="4 7" id="KW-0472">Membrane</keyword>
<protein>
    <recommendedName>
        <fullName evidence="7">Endolytic murein transglycosylase</fullName>
        <ecNumber evidence="7">4.2.2.29</ecNumber>
    </recommendedName>
    <alternativeName>
        <fullName evidence="7">Peptidoglycan lytic transglycosylase</fullName>
    </alternativeName>
    <alternativeName>
        <fullName evidence="7">Peptidoglycan polymerization terminase</fullName>
    </alternativeName>
</protein>
<comment type="catalytic activity">
    <reaction evidence="7">
        <text>a peptidoglycan chain = a peptidoglycan chain with N-acetyl-1,6-anhydromuramyl-[peptide] at the reducing end + a peptidoglycan chain with N-acetylglucosamine at the non-reducing end.</text>
        <dbReference type="EC" id="4.2.2.29"/>
    </reaction>
</comment>
<feature type="transmembrane region" description="Helical" evidence="7">
    <location>
        <begin position="272"/>
        <end position="293"/>
    </location>
</feature>
<comment type="function">
    <text evidence="7">Functions as a peptidoglycan terminase that cleaves nascent peptidoglycan strands endolytically to terminate their elongation.</text>
</comment>
<feature type="region of interest" description="Disordered" evidence="8">
    <location>
        <begin position="1"/>
        <end position="194"/>
    </location>
</feature>
<dbReference type="PANTHER" id="PTHR30518:SF2">
    <property type="entry name" value="ENDOLYTIC MUREIN TRANSGLYCOSYLASE"/>
    <property type="match status" value="1"/>
</dbReference>
<dbReference type="Proteomes" id="UP000832097">
    <property type="component" value="Chromosome"/>
</dbReference>
<dbReference type="PANTHER" id="PTHR30518">
    <property type="entry name" value="ENDOLYTIC MUREIN TRANSGLYCOSYLASE"/>
    <property type="match status" value="1"/>
</dbReference>
<accession>A0ABY4C175</accession>
<sequence>MTHLPPDPDAAGDGIAADWQALLAGGAPPQRPAARGRASSGGGQTGGRQADGMLGAPRAPRPGGAGPSIGSAPTPPGDGSAPQRPAASTPPPAGAPGAPGASGADPGAPSGRPLTRREAREAERRREAELHGAAQEEPAAEQWPAEPVPDEQWPAEPVPDEKWPAEPVQAEQWPAEPVPDEQWPADPAEHSGAPDAWATEEADPFAAVLAADTVVRPNADPRAESGFPFAVEPAAPTTGRPSRAERREMAAVDELHALHDEPNTPKRRRRGAWGCLIALLVVAALGAGAWFALQGPITAIIERFQPAADYSGQGTGEVLFSIEDGDTGTSIAARLVEEDIVASEEAFLEAIAAQGEAPTFYPGVYRMAQQMSAKAALDALLDETNRMENTVRFREGAWARDVLAEASAMLDMPIEDLEAAAADPQALGLPAEATSVEGFLFPAVYTFDPGVTAQEVVQTMVDRALQEYDAAGVAPEDRLRVATIASLVEREGLPQDFGKVSRVIQNRLDQGMLLQFDSTVHYGLGDDSVVTTTDAEREDASNPFNTYVHAGLPPGPIGNPGAAAIQAALNPEPGEWLYFVTVNPDTGETIFTNTIEEHEAAAEQFYQWLEDHPDDGD</sequence>
<dbReference type="Gene3D" id="3.30.1490.480">
    <property type="entry name" value="Endolytic murein transglycosylase"/>
    <property type="match status" value="1"/>
</dbReference>
<dbReference type="EC" id="4.2.2.29" evidence="7"/>
<dbReference type="CDD" id="cd08010">
    <property type="entry name" value="MltG_like"/>
    <property type="match status" value="1"/>
</dbReference>
<feature type="compositionally biased region" description="Low complexity" evidence="8">
    <location>
        <begin position="47"/>
        <end position="72"/>
    </location>
</feature>
<dbReference type="RefSeq" id="WP_243557631.1">
    <property type="nucleotide sequence ID" value="NZ_CP094528.1"/>
</dbReference>
<evidence type="ECO:0000256" key="4">
    <source>
        <dbReference type="ARBA" id="ARBA00023136"/>
    </source>
</evidence>
<evidence type="ECO:0000256" key="5">
    <source>
        <dbReference type="ARBA" id="ARBA00023239"/>
    </source>
</evidence>
<keyword evidence="6 7" id="KW-0961">Cell wall biogenesis/degradation</keyword>
<feature type="compositionally biased region" description="Low complexity" evidence="8">
    <location>
        <begin position="95"/>
        <end position="111"/>
    </location>
</feature>
<dbReference type="HAMAP" id="MF_02065">
    <property type="entry name" value="MltG"/>
    <property type="match status" value="1"/>
</dbReference>
<evidence type="ECO:0000313" key="9">
    <source>
        <dbReference type="EMBL" id="UOE45222.1"/>
    </source>
</evidence>
<keyword evidence="1 7" id="KW-1003">Cell membrane</keyword>
<feature type="compositionally biased region" description="Low complexity" evidence="8">
    <location>
        <begin position="133"/>
        <end position="145"/>
    </location>
</feature>
<keyword evidence="2 7" id="KW-0812">Transmembrane</keyword>
<keyword evidence="5 7" id="KW-0456">Lyase</keyword>
<feature type="site" description="Important for catalytic activity" evidence="7">
    <location>
        <position position="491"/>
    </location>
</feature>
<evidence type="ECO:0000313" key="10">
    <source>
        <dbReference type="Proteomes" id="UP000832097"/>
    </source>
</evidence>
<evidence type="ECO:0000256" key="7">
    <source>
        <dbReference type="HAMAP-Rule" id="MF_02065"/>
    </source>
</evidence>
<evidence type="ECO:0000256" key="2">
    <source>
        <dbReference type="ARBA" id="ARBA00022692"/>
    </source>
</evidence>